<protein>
    <submittedName>
        <fullName evidence="2">Uncharacterized protein LOC105129510 isoform X5</fullName>
    </submittedName>
</protein>
<feature type="transmembrane region" description="Helical" evidence="1">
    <location>
        <begin position="39"/>
        <end position="57"/>
    </location>
</feature>
<reference evidence="2" key="1">
    <citation type="submission" date="2018-02" db="EMBL/GenBank/DDBJ databases">
        <title>Rhizophora mucronata_Transcriptome.</title>
        <authorList>
            <person name="Meera S.P."/>
            <person name="Sreeshan A."/>
            <person name="Augustine A."/>
        </authorList>
    </citation>
    <scope>NUCLEOTIDE SEQUENCE</scope>
    <source>
        <tissue evidence="2">Leaf</tissue>
    </source>
</reference>
<name>A0A2P2K4P5_RHIMU</name>
<feature type="transmembrane region" description="Helical" evidence="1">
    <location>
        <begin position="63"/>
        <end position="88"/>
    </location>
</feature>
<evidence type="ECO:0000256" key="1">
    <source>
        <dbReference type="SAM" id="Phobius"/>
    </source>
</evidence>
<organism evidence="2">
    <name type="scientific">Rhizophora mucronata</name>
    <name type="common">Asiatic mangrove</name>
    <dbReference type="NCBI Taxonomy" id="61149"/>
    <lineage>
        <taxon>Eukaryota</taxon>
        <taxon>Viridiplantae</taxon>
        <taxon>Streptophyta</taxon>
        <taxon>Embryophyta</taxon>
        <taxon>Tracheophyta</taxon>
        <taxon>Spermatophyta</taxon>
        <taxon>Magnoliopsida</taxon>
        <taxon>eudicotyledons</taxon>
        <taxon>Gunneridae</taxon>
        <taxon>Pentapetalae</taxon>
        <taxon>rosids</taxon>
        <taxon>fabids</taxon>
        <taxon>Malpighiales</taxon>
        <taxon>Rhizophoraceae</taxon>
        <taxon>Rhizophora</taxon>
    </lineage>
</organism>
<dbReference type="AlphaFoldDB" id="A0A2P2K4P5"/>
<keyword evidence="1" id="KW-0472">Membrane</keyword>
<dbReference type="EMBL" id="GGEC01020196">
    <property type="protein sequence ID" value="MBX00680.1"/>
    <property type="molecule type" value="Transcribed_RNA"/>
</dbReference>
<sequence>MRSTDCTLNQWKPHLWTNYIIQWIFSVGTHRRKFQIQSFSNMSIVTAVLLLLARLKPELFFSFFWLVCFGMVYCNVLVSVPLLSYYYYYYYYYTLPCKSRIPKNNIHRLLFHVKRI</sequence>
<keyword evidence="1" id="KW-1133">Transmembrane helix</keyword>
<proteinExistence type="predicted"/>
<evidence type="ECO:0000313" key="2">
    <source>
        <dbReference type="EMBL" id="MBX00680.1"/>
    </source>
</evidence>
<keyword evidence="1" id="KW-0812">Transmembrane</keyword>
<accession>A0A2P2K4P5</accession>